<feature type="transmembrane region" description="Helical" evidence="6">
    <location>
        <begin position="118"/>
        <end position="139"/>
    </location>
</feature>
<evidence type="ECO:0000313" key="9">
    <source>
        <dbReference type="Proteomes" id="UP001369958"/>
    </source>
</evidence>
<accession>A0ABZ2I102</accession>
<evidence type="ECO:0000256" key="2">
    <source>
        <dbReference type="ARBA" id="ARBA00022475"/>
    </source>
</evidence>
<gene>
    <name evidence="8" type="ORF">V6617_14800</name>
</gene>
<reference evidence="8 9" key="1">
    <citation type="submission" date="2024-02" db="EMBL/GenBank/DDBJ databases">
        <title>Complete genome sequence of Pelagibacterium nitratireducens ZH15.</title>
        <authorList>
            <person name="Zhao L.H."/>
        </authorList>
    </citation>
    <scope>NUCLEOTIDE SEQUENCE [LARGE SCALE GENOMIC DNA]</scope>
    <source>
        <strain evidence="8 9">ZH15</strain>
    </source>
</reference>
<keyword evidence="3 6" id="KW-0812">Transmembrane</keyword>
<evidence type="ECO:0000256" key="5">
    <source>
        <dbReference type="ARBA" id="ARBA00023136"/>
    </source>
</evidence>
<feature type="transmembrane region" description="Helical" evidence="6">
    <location>
        <begin position="151"/>
        <end position="170"/>
    </location>
</feature>
<evidence type="ECO:0000256" key="1">
    <source>
        <dbReference type="ARBA" id="ARBA00004651"/>
    </source>
</evidence>
<dbReference type="CDD" id="cd01127">
    <property type="entry name" value="TrwB_TraG_TraD_VirD4"/>
    <property type="match status" value="1"/>
</dbReference>
<evidence type="ECO:0000256" key="6">
    <source>
        <dbReference type="SAM" id="Phobius"/>
    </source>
</evidence>
<keyword evidence="9" id="KW-1185">Reference proteome</keyword>
<dbReference type="InterPro" id="IPR051539">
    <property type="entry name" value="T4SS-coupling_protein"/>
</dbReference>
<dbReference type="Gene3D" id="3.40.50.300">
    <property type="entry name" value="P-loop containing nucleotide triphosphate hydrolases"/>
    <property type="match status" value="2"/>
</dbReference>
<feature type="domain" description="Type IV secretion system coupling protein TraD DNA-binding" evidence="7">
    <location>
        <begin position="216"/>
        <end position="548"/>
    </location>
</feature>
<name>A0ABZ2I102_9HYPH</name>
<dbReference type="Proteomes" id="UP001369958">
    <property type="component" value="Chromosome"/>
</dbReference>
<keyword evidence="8" id="KW-0238">DNA-binding</keyword>
<proteinExistence type="predicted"/>
<dbReference type="PANTHER" id="PTHR37937:SF1">
    <property type="entry name" value="CONJUGATIVE TRANSFER: DNA TRANSPORT"/>
    <property type="match status" value="1"/>
</dbReference>
<evidence type="ECO:0000256" key="3">
    <source>
        <dbReference type="ARBA" id="ARBA00022692"/>
    </source>
</evidence>
<feature type="transmembrane region" description="Helical" evidence="6">
    <location>
        <begin position="48"/>
        <end position="71"/>
    </location>
</feature>
<evidence type="ECO:0000256" key="4">
    <source>
        <dbReference type="ARBA" id="ARBA00022989"/>
    </source>
</evidence>
<dbReference type="PANTHER" id="PTHR37937">
    <property type="entry name" value="CONJUGATIVE TRANSFER: DNA TRANSPORT"/>
    <property type="match status" value="1"/>
</dbReference>
<comment type="subcellular location">
    <subcellularLocation>
        <location evidence="1">Cell membrane</location>
        <topology evidence="1">Multi-pass membrane protein</topology>
    </subcellularLocation>
</comment>
<dbReference type="InterPro" id="IPR019476">
    <property type="entry name" value="T4SS_TraD_DNA-bd"/>
</dbReference>
<organism evidence="8 9">
    <name type="scientific">Pelagibacterium nitratireducens</name>
    <dbReference type="NCBI Taxonomy" id="1046114"/>
    <lineage>
        <taxon>Bacteria</taxon>
        <taxon>Pseudomonadati</taxon>
        <taxon>Pseudomonadota</taxon>
        <taxon>Alphaproteobacteria</taxon>
        <taxon>Hyphomicrobiales</taxon>
        <taxon>Devosiaceae</taxon>
        <taxon>Pelagibacterium</taxon>
    </lineage>
</organism>
<keyword evidence="2" id="KW-1003">Cell membrane</keyword>
<protein>
    <submittedName>
        <fullName evidence="8">Type IV secretion system DNA-binding domain-containing protein</fullName>
    </submittedName>
</protein>
<evidence type="ECO:0000313" key="8">
    <source>
        <dbReference type="EMBL" id="WWT32261.1"/>
    </source>
</evidence>
<dbReference type="InterPro" id="IPR027417">
    <property type="entry name" value="P-loop_NTPase"/>
</dbReference>
<dbReference type="SUPFAM" id="SSF52540">
    <property type="entry name" value="P-loop containing nucleoside triphosphate hydrolases"/>
    <property type="match status" value="1"/>
</dbReference>
<sequence length="613" mass="66235">MPPPTQLFSPTNPCLGARSFVLAVREAVMSNKDHDLTPVPDVWPGRRAAFGASVLIGLIVAAFLFGVLPVYGWNSTAASIMVLGHEGLLSIIGLAAMDATPKLADAANPVERLIMLPFNGMLWLAYPISFVLALPARLVEWDLLADISLRLSGTAAASLAAAILVFRHVVNRAPYRRRATWVDGPQVRWFSDAVAGASNHLRRLVAEAGRGVKLAPGLFLPRRAEHESMFILGLPGSGKSVIAEGLMRQAIERGDRLLCVDVKGNLIDRMVRLFGKTVANVVGMEPGGGIWAIGGDVTSRMTASRVAALLIPASKDPVWSAASRLLLAALLVKLVQSRGRSWGWTEIRQSISRPVEEIAAELAPTMRQVAEMLRGRDGEPSSMALSTLFNMVSHIDDLVQTCADLEAEGWPRVSLRAWITGKGRRVLILRHDLGNRELSGRLLAAMVRAVSSDLLSRHLEDNIDHGIWIFADELPRIGTAAKDVSDLASLGRSRGIRVVASAQSQAQLEEKMSPAAAEALTENFGKVIVCKVRPGKSAERISTSMVGSATYAIRSGKDETQTLHQVAAFSASQMTRTLGLTIDWRGGKSIRAAVIGLDDVYVVEWKFSDWPGL</sequence>
<dbReference type="EMBL" id="CP146275">
    <property type="protein sequence ID" value="WWT32261.1"/>
    <property type="molecule type" value="Genomic_DNA"/>
</dbReference>
<feature type="transmembrane region" description="Helical" evidence="6">
    <location>
        <begin position="77"/>
        <end position="97"/>
    </location>
</feature>
<dbReference type="Pfam" id="PF10412">
    <property type="entry name" value="TrwB_AAD_bind"/>
    <property type="match status" value="1"/>
</dbReference>
<dbReference type="RefSeq" id="WP_338607703.1">
    <property type="nucleotide sequence ID" value="NZ_CP146275.1"/>
</dbReference>
<keyword evidence="5 6" id="KW-0472">Membrane</keyword>
<dbReference type="GO" id="GO:0003677">
    <property type="term" value="F:DNA binding"/>
    <property type="evidence" value="ECO:0007669"/>
    <property type="project" value="UniProtKB-KW"/>
</dbReference>
<keyword evidence="4 6" id="KW-1133">Transmembrane helix</keyword>
<evidence type="ECO:0000259" key="7">
    <source>
        <dbReference type="Pfam" id="PF10412"/>
    </source>
</evidence>